<evidence type="ECO:0000259" key="4">
    <source>
        <dbReference type="Pfam" id="PF14161"/>
    </source>
</evidence>
<dbReference type="Pfam" id="PF14160">
    <property type="entry name" value="FAM110_C"/>
    <property type="match status" value="1"/>
</dbReference>
<feature type="compositionally biased region" description="Polar residues" evidence="2">
    <location>
        <begin position="21"/>
        <end position="30"/>
    </location>
</feature>
<feature type="region of interest" description="Disordered" evidence="2">
    <location>
        <begin position="366"/>
        <end position="394"/>
    </location>
</feature>
<evidence type="ECO:0000313" key="6">
    <source>
        <dbReference type="Proteomes" id="UP000694701"/>
    </source>
</evidence>
<evidence type="ECO:0000256" key="2">
    <source>
        <dbReference type="SAM" id="MobiDB-lite"/>
    </source>
</evidence>
<evidence type="ECO:0000313" key="5">
    <source>
        <dbReference type="Ensembl" id="ENSCCRP00020041963.1"/>
    </source>
</evidence>
<feature type="domain" description="Centrosome-associated FAM110 C-terminal" evidence="3">
    <location>
        <begin position="317"/>
        <end position="419"/>
    </location>
</feature>
<dbReference type="PANTHER" id="PTHR14758">
    <property type="entry name" value="AGAP005440-PA"/>
    <property type="match status" value="1"/>
</dbReference>
<comment type="similarity">
    <text evidence="1">Belongs to the FAM110 family.</text>
</comment>
<reference evidence="5" key="1">
    <citation type="submission" date="2025-08" db="UniProtKB">
        <authorList>
            <consortium name="Ensembl"/>
        </authorList>
    </citation>
    <scope>IDENTIFICATION</scope>
</reference>
<proteinExistence type="inferred from homology"/>
<feature type="compositionally biased region" description="Low complexity" evidence="2">
    <location>
        <begin position="59"/>
        <end position="69"/>
    </location>
</feature>
<feature type="compositionally biased region" description="Polar residues" evidence="2">
    <location>
        <begin position="136"/>
        <end position="155"/>
    </location>
</feature>
<dbReference type="InterPro" id="IPR025741">
    <property type="entry name" value="FAM110_C"/>
</dbReference>
<feature type="domain" description="Centrosome-associated FAM110 N-terminal" evidence="4">
    <location>
        <begin position="34"/>
        <end position="91"/>
    </location>
</feature>
<evidence type="ECO:0000256" key="1">
    <source>
        <dbReference type="ARBA" id="ARBA00010576"/>
    </source>
</evidence>
<name>A0A8C2EJ37_CYPCA</name>
<feature type="compositionally biased region" description="Polar residues" evidence="2">
    <location>
        <begin position="1"/>
        <end position="10"/>
    </location>
</feature>
<feature type="region of interest" description="Disordered" evidence="2">
    <location>
        <begin position="221"/>
        <end position="327"/>
    </location>
</feature>
<sequence length="428" mass="46294">MSTDTLQPSSRRIIRLAGTPATPSRNTESSCPDKASPGIRKPSAVERLEADKAKYVKSQQVVLKKQQPVICPSNNSPNGQGTQQPSRKIPARPTKSETPPLNLEHLCKLIDGVRDATVPVVPTQPNSNEKDATDPCKTTSPTPEEPSLGSTSASQGKAAVEASGASGCPTMTVRRVDVRPQLPQMRMAGRPQLKNRSPVQQTMPQVPMQLLRLLRPYIQPNQQPTDFKRPHNVTQTNVTRGPVKPPNCAAQTSPPLKSPTSPPLPLPIKPNTESLSCPSPTPLTPNSVDSLLAKNDFQSPPSPAITRISSTSSRKRPSLTRSKSDVSDCFSRAGVELERFFNYCGLDPSDLEELARPGSDIVSVSRLRSASAPASERSAEGEDEEEAAAAAKDERPVYGVSVIERNARVIKWLYGMRQAKESPKVADM</sequence>
<dbReference type="InterPro" id="IPR025740">
    <property type="entry name" value="FAM110"/>
</dbReference>
<feature type="compositionally biased region" description="Low complexity" evidence="2">
    <location>
        <begin position="366"/>
        <end position="376"/>
    </location>
</feature>
<feature type="region of interest" description="Disordered" evidence="2">
    <location>
        <begin position="117"/>
        <end position="201"/>
    </location>
</feature>
<feature type="compositionally biased region" description="Polar residues" evidence="2">
    <location>
        <begin position="72"/>
        <end position="86"/>
    </location>
</feature>
<dbReference type="Pfam" id="PF14161">
    <property type="entry name" value="FAM110_N"/>
    <property type="match status" value="1"/>
</dbReference>
<organism evidence="5 6">
    <name type="scientific">Cyprinus carpio</name>
    <name type="common">Common carp</name>
    <dbReference type="NCBI Taxonomy" id="7962"/>
    <lineage>
        <taxon>Eukaryota</taxon>
        <taxon>Metazoa</taxon>
        <taxon>Chordata</taxon>
        <taxon>Craniata</taxon>
        <taxon>Vertebrata</taxon>
        <taxon>Euteleostomi</taxon>
        <taxon>Actinopterygii</taxon>
        <taxon>Neopterygii</taxon>
        <taxon>Teleostei</taxon>
        <taxon>Ostariophysi</taxon>
        <taxon>Cypriniformes</taxon>
        <taxon>Cyprinidae</taxon>
        <taxon>Cyprininae</taxon>
        <taxon>Cyprinus</taxon>
    </lineage>
</organism>
<feature type="region of interest" description="Disordered" evidence="2">
    <location>
        <begin position="59"/>
        <end position="103"/>
    </location>
</feature>
<dbReference type="PANTHER" id="PTHR14758:SF4">
    <property type="entry name" value="PROTEIN FAM110A"/>
    <property type="match status" value="1"/>
</dbReference>
<feature type="region of interest" description="Disordered" evidence="2">
    <location>
        <begin position="1"/>
        <end position="45"/>
    </location>
</feature>
<evidence type="ECO:0000259" key="3">
    <source>
        <dbReference type="Pfam" id="PF14160"/>
    </source>
</evidence>
<dbReference type="AlphaFoldDB" id="A0A8C2EJ37"/>
<feature type="compositionally biased region" description="Pro residues" evidence="2">
    <location>
        <begin position="256"/>
        <end position="268"/>
    </location>
</feature>
<dbReference type="Proteomes" id="UP000694701">
    <property type="component" value="Unplaced"/>
</dbReference>
<accession>A0A8C2EJ37</accession>
<dbReference type="InterPro" id="IPR025739">
    <property type="entry name" value="FAM110_N"/>
</dbReference>
<protein>
    <submittedName>
        <fullName evidence="5">Family with sequence similarity 110 member A</fullName>
    </submittedName>
</protein>
<dbReference type="Ensembl" id="ENSCCRT00020045793.1">
    <property type="protein sequence ID" value="ENSCCRP00020041963.1"/>
    <property type="gene ID" value="ENSCCRG00020018683.1"/>
</dbReference>